<evidence type="ECO:0008006" key="3">
    <source>
        <dbReference type="Google" id="ProtNLM"/>
    </source>
</evidence>
<keyword evidence="2" id="KW-1185">Reference proteome</keyword>
<dbReference type="RefSeq" id="WP_102757285.1">
    <property type="nucleotide sequence ID" value="NZ_CP025791.1"/>
</dbReference>
<dbReference type="EMBL" id="CP025791">
    <property type="protein sequence ID" value="AUP80639.1"/>
    <property type="molecule type" value="Genomic_DNA"/>
</dbReference>
<organism evidence="1 2">
    <name type="scientific">Flavivirga eckloniae</name>
    <dbReference type="NCBI Taxonomy" id="1803846"/>
    <lineage>
        <taxon>Bacteria</taxon>
        <taxon>Pseudomonadati</taxon>
        <taxon>Bacteroidota</taxon>
        <taxon>Flavobacteriia</taxon>
        <taxon>Flavobacteriales</taxon>
        <taxon>Flavobacteriaceae</taxon>
        <taxon>Flavivirga</taxon>
    </lineage>
</organism>
<evidence type="ECO:0000313" key="2">
    <source>
        <dbReference type="Proteomes" id="UP000235826"/>
    </source>
</evidence>
<dbReference type="Pfam" id="PF16395">
    <property type="entry name" value="DUF5004"/>
    <property type="match status" value="1"/>
</dbReference>
<dbReference type="AlphaFoldDB" id="A0A2K9PUB8"/>
<dbReference type="OrthoDB" id="1467887at2"/>
<sequence length="149" mass="16518">MMKNIFTICVLALFFIGCEDDDNINPSGLIENTVDISGNWQVASVTQNNIDITNQFDFQSLGLTFKNSGDTPSTFTKTGTSNIPFPFSMTDGAFSFDDLVYPTKLNFSGSEDITMELAELPLVSKGKDFKLRVTLGCSDNIYVYSFKKK</sequence>
<dbReference type="KEGG" id="fek:C1H87_18745"/>
<dbReference type="PROSITE" id="PS51257">
    <property type="entry name" value="PROKAR_LIPOPROTEIN"/>
    <property type="match status" value="1"/>
</dbReference>
<evidence type="ECO:0000313" key="1">
    <source>
        <dbReference type="EMBL" id="AUP80639.1"/>
    </source>
</evidence>
<name>A0A2K9PUB8_9FLAO</name>
<accession>A0A2K9PUB8</accession>
<protein>
    <recommendedName>
        <fullName evidence="3">DUF5004 domain-containing protein</fullName>
    </recommendedName>
</protein>
<reference evidence="1 2" key="1">
    <citation type="submission" date="2018-01" db="EMBL/GenBank/DDBJ databases">
        <title>Complete genome sequence of Flavivirga eckloniae ECD14 isolated from seaweed Ecklonia cava.</title>
        <authorList>
            <person name="Lee J.H."/>
            <person name="Baik K.S."/>
            <person name="Seong C.N."/>
        </authorList>
    </citation>
    <scope>NUCLEOTIDE SEQUENCE [LARGE SCALE GENOMIC DNA]</scope>
    <source>
        <strain evidence="1 2">ECD14</strain>
    </source>
</reference>
<dbReference type="Proteomes" id="UP000235826">
    <property type="component" value="Chromosome"/>
</dbReference>
<gene>
    <name evidence="1" type="ORF">C1H87_18745</name>
</gene>
<dbReference type="InterPro" id="IPR032168">
    <property type="entry name" value="DUF5004"/>
</dbReference>
<proteinExistence type="predicted"/>